<sequence>MTSFNEPTDNKVAPAIKNRELSRGESVALITGRLERYGVLIAWVGVAVLFSLLLPKTFPNPSTLRLIFGTQTVILLATIGLMFSLAVGEFDLSMGSMVGFGGSMVTVLNGPHHWPAWAAVSLTLIVSFLFGCINSFLAVYIGVQSIIITLGTGTLLTGLTLAITGSHVVTGMSSSLVNLISYQFLGLPLPFYMALLLTFVAWFILQQTPLGRRMIFVQENREVARLAGLKVKRIRAGGLIATSTIAGFAGIILAGTNGAANPQSGAYYLLPAFAAAFLGSTSIIPGRFNAIGTFVAVYFLVTGITGLQYLGYAGWPEQVFYGGSLVIAVSISHLVGRHQIKGN</sequence>
<dbReference type="PANTHER" id="PTHR32196:SF21">
    <property type="entry name" value="ABC TRANSPORTER PERMEASE PROTEIN YPHD-RELATED"/>
    <property type="match status" value="1"/>
</dbReference>
<dbReference type="GO" id="GO:0005886">
    <property type="term" value="C:plasma membrane"/>
    <property type="evidence" value="ECO:0007669"/>
    <property type="project" value="UniProtKB-SubCell"/>
</dbReference>
<feature type="transmembrane region" description="Helical" evidence="8">
    <location>
        <begin position="146"/>
        <end position="169"/>
    </location>
</feature>
<accession>A0A6J7V468</accession>
<dbReference type="AlphaFoldDB" id="A0A6J7V468"/>
<name>A0A6J7V468_9ZZZZ</name>
<feature type="transmembrane region" description="Helical" evidence="8">
    <location>
        <begin position="291"/>
        <end position="312"/>
    </location>
</feature>
<reference evidence="9" key="1">
    <citation type="submission" date="2020-05" db="EMBL/GenBank/DDBJ databases">
        <authorList>
            <person name="Chiriac C."/>
            <person name="Salcher M."/>
            <person name="Ghai R."/>
            <person name="Kavagutti S V."/>
        </authorList>
    </citation>
    <scope>NUCLEOTIDE SEQUENCE</scope>
</reference>
<evidence type="ECO:0000256" key="5">
    <source>
        <dbReference type="ARBA" id="ARBA00022692"/>
    </source>
</evidence>
<dbReference type="EMBL" id="CAFBRB010000003">
    <property type="protein sequence ID" value="CAB5070897.1"/>
    <property type="molecule type" value="Genomic_DNA"/>
</dbReference>
<feature type="transmembrane region" description="Helical" evidence="8">
    <location>
        <begin position="234"/>
        <end position="254"/>
    </location>
</feature>
<feature type="transmembrane region" description="Helical" evidence="8">
    <location>
        <begin position="318"/>
        <end position="336"/>
    </location>
</feature>
<evidence type="ECO:0000256" key="1">
    <source>
        <dbReference type="ARBA" id="ARBA00004651"/>
    </source>
</evidence>
<evidence type="ECO:0000313" key="9">
    <source>
        <dbReference type="EMBL" id="CAB5070897.1"/>
    </source>
</evidence>
<dbReference type="GO" id="GO:0022857">
    <property type="term" value="F:transmembrane transporter activity"/>
    <property type="evidence" value="ECO:0007669"/>
    <property type="project" value="InterPro"/>
</dbReference>
<feature type="transmembrane region" description="Helical" evidence="8">
    <location>
        <begin position="114"/>
        <end position="139"/>
    </location>
</feature>
<dbReference type="Pfam" id="PF02653">
    <property type="entry name" value="BPD_transp_2"/>
    <property type="match status" value="1"/>
</dbReference>
<gene>
    <name evidence="9" type="ORF">UFOPK4401_00070</name>
</gene>
<dbReference type="InterPro" id="IPR001851">
    <property type="entry name" value="ABC_transp_permease"/>
</dbReference>
<proteinExistence type="predicted"/>
<keyword evidence="5 8" id="KW-0812">Transmembrane</keyword>
<feature type="transmembrane region" description="Helical" evidence="8">
    <location>
        <begin position="189"/>
        <end position="205"/>
    </location>
</feature>
<keyword evidence="3" id="KW-1003">Cell membrane</keyword>
<evidence type="ECO:0000256" key="3">
    <source>
        <dbReference type="ARBA" id="ARBA00022475"/>
    </source>
</evidence>
<evidence type="ECO:0000256" key="8">
    <source>
        <dbReference type="SAM" id="Phobius"/>
    </source>
</evidence>
<evidence type="ECO:0000256" key="2">
    <source>
        <dbReference type="ARBA" id="ARBA00022448"/>
    </source>
</evidence>
<comment type="subcellular location">
    <subcellularLocation>
        <location evidence="1">Cell membrane</location>
        <topology evidence="1">Multi-pass membrane protein</topology>
    </subcellularLocation>
</comment>
<keyword evidence="6 8" id="KW-1133">Transmembrane helix</keyword>
<keyword evidence="2" id="KW-0813">Transport</keyword>
<feature type="transmembrane region" description="Helical" evidence="8">
    <location>
        <begin position="37"/>
        <end position="54"/>
    </location>
</feature>
<evidence type="ECO:0000256" key="7">
    <source>
        <dbReference type="ARBA" id="ARBA00023136"/>
    </source>
</evidence>
<keyword evidence="7 8" id="KW-0472">Membrane</keyword>
<evidence type="ECO:0000256" key="4">
    <source>
        <dbReference type="ARBA" id="ARBA00022519"/>
    </source>
</evidence>
<feature type="transmembrane region" description="Helical" evidence="8">
    <location>
        <begin position="266"/>
        <end position="284"/>
    </location>
</feature>
<organism evidence="9">
    <name type="scientific">freshwater metagenome</name>
    <dbReference type="NCBI Taxonomy" id="449393"/>
    <lineage>
        <taxon>unclassified sequences</taxon>
        <taxon>metagenomes</taxon>
        <taxon>ecological metagenomes</taxon>
    </lineage>
</organism>
<protein>
    <submittedName>
        <fullName evidence="9">Unannotated protein</fullName>
    </submittedName>
</protein>
<keyword evidence="4" id="KW-0997">Cell inner membrane</keyword>
<dbReference type="CDD" id="cd06579">
    <property type="entry name" value="TM_PBP1_transp_AraH_like"/>
    <property type="match status" value="1"/>
</dbReference>
<evidence type="ECO:0000256" key="6">
    <source>
        <dbReference type="ARBA" id="ARBA00022989"/>
    </source>
</evidence>
<feature type="transmembrane region" description="Helical" evidence="8">
    <location>
        <begin position="66"/>
        <end position="87"/>
    </location>
</feature>
<dbReference type="PANTHER" id="PTHR32196">
    <property type="entry name" value="ABC TRANSPORTER PERMEASE PROTEIN YPHD-RELATED-RELATED"/>
    <property type="match status" value="1"/>
</dbReference>